<evidence type="ECO:0000256" key="1">
    <source>
        <dbReference type="SAM" id="Coils"/>
    </source>
</evidence>
<sequence>MSIVWVMGAVASLAVGLLAERILGIRARRQSEKLTALKERLDVYANYAKLATVRQVEAEETLAGLRREAAEVEGEILSLQSAATGDDALTPMEFYCVDRVARPGGPLWYVAVEALDATAPWSGIRTYAVAAESAEDARRRIVERHPSPTAVTISPAIPLVLPER</sequence>
<accession>A0A160JGT6</accession>
<keyword evidence="1" id="KW-0175">Coiled coil</keyword>
<reference evidence="2 3" key="1">
    <citation type="journal article" date="2013" name="Int. J. Syst. Evol. Microbiol.">
        <title>Azospirillum humicireducens sp. nov., a nitrogen-fixing bacterium isolated from a microbial fuel cell.</title>
        <authorList>
            <person name="Zhou S."/>
            <person name="Han L."/>
            <person name="Wang Y."/>
            <person name="Yang G."/>
            <person name="Zhuang L."/>
            <person name="Hu P."/>
        </authorList>
    </citation>
    <scope>NUCLEOTIDE SEQUENCE [LARGE SCALE GENOMIC DNA]</scope>
    <source>
        <strain evidence="2 3">SgZ-5</strain>
    </source>
</reference>
<dbReference type="AlphaFoldDB" id="A0A160JGT6"/>
<dbReference type="EMBL" id="CP015285">
    <property type="protein sequence ID" value="ANC92208.1"/>
    <property type="molecule type" value="Genomic_DNA"/>
</dbReference>
<dbReference type="STRING" id="1226968.A6A40_10020"/>
<dbReference type="OrthoDB" id="7305654at2"/>
<dbReference type="RefSeq" id="WP_063635274.1">
    <property type="nucleotide sequence ID" value="NZ_CP015285.1"/>
</dbReference>
<evidence type="ECO:0000313" key="3">
    <source>
        <dbReference type="Proteomes" id="UP000077405"/>
    </source>
</evidence>
<name>A0A160JGT6_9PROT</name>
<dbReference type="Proteomes" id="UP000077405">
    <property type="component" value="Chromosome"/>
</dbReference>
<evidence type="ECO:0000313" key="2">
    <source>
        <dbReference type="EMBL" id="ANC92208.1"/>
    </source>
</evidence>
<organism evidence="2 3">
    <name type="scientific">Azospirillum humicireducens</name>
    <dbReference type="NCBI Taxonomy" id="1226968"/>
    <lineage>
        <taxon>Bacteria</taxon>
        <taxon>Pseudomonadati</taxon>
        <taxon>Pseudomonadota</taxon>
        <taxon>Alphaproteobacteria</taxon>
        <taxon>Rhodospirillales</taxon>
        <taxon>Azospirillaceae</taxon>
        <taxon>Azospirillum</taxon>
    </lineage>
</organism>
<gene>
    <name evidence="2" type="ORF">A6A40_10020</name>
</gene>
<proteinExistence type="predicted"/>
<feature type="coiled-coil region" evidence="1">
    <location>
        <begin position="55"/>
        <end position="82"/>
    </location>
</feature>
<keyword evidence="3" id="KW-1185">Reference proteome</keyword>
<protein>
    <submittedName>
        <fullName evidence="2">Uncharacterized protein</fullName>
    </submittedName>
</protein>
<dbReference type="KEGG" id="ahu:A6A40_10020"/>